<evidence type="ECO:0000256" key="4">
    <source>
        <dbReference type="SAM" id="SignalP"/>
    </source>
</evidence>
<keyword evidence="2" id="KW-0175">Coiled coil</keyword>
<feature type="domain" description="M23ase beta-sheet core" evidence="5">
    <location>
        <begin position="307"/>
        <end position="401"/>
    </location>
</feature>
<dbReference type="RefSeq" id="WP_251515887.1">
    <property type="nucleotide sequence ID" value="NZ_JAMBON010000030.1"/>
</dbReference>
<dbReference type="InterPro" id="IPR050570">
    <property type="entry name" value="Cell_wall_metabolism_enzyme"/>
</dbReference>
<evidence type="ECO:0000259" key="6">
    <source>
        <dbReference type="Pfam" id="PF24568"/>
    </source>
</evidence>
<dbReference type="Gene3D" id="6.10.250.3150">
    <property type="match status" value="1"/>
</dbReference>
<reference evidence="8" key="1">
    <citation type="journal article" date="2019" name="Int. J. Syst. Evol. Microbiol.">
        <title>The Global Catalogue of Microorganisms (GCM) 10K type strain sequencing project: providing services to taxonomists for standard genome sequencing and annotation.</title>
        <authorList>
            <consortium name="The Broad Institute Genomics Platform"/>
            <consortium name="The Broad Institute Genome Sequencing Center for Infectious Disease"/>
            <person name="Wu L."/>
            <person name="Ma J."/>
        </authorList>
    </citation>
    <scope>NUCLEOTIDE SEQUENCE [LARGE SCALE GENOMIC DNA]</scope>
    <source>
        <strain evidence="8">CGMCC 1.12376</strain>
    </source>
</reference>
<comment type="caution">
    <text evidence="7">The sequence shown here is derived from an EMBL/GenBank/DDBJ whole genome shotgun (WGS) entry which is preliminary data.</text>
</comment>
<organism evidence="7 8">
    <name type="scientific">Oceanobacillus luteolus</name>
    <dbReference type="NCBI Taxonomy" id="1274358"/>
    <lineage>
        <taxon>Bacteria</taxon>
        <taxon>Bacillati</taxon>
        <taxon>Bacillota</taxon>
        <taxon>Bacilli</taxon>
        <taxon>Bacillales</taxon>
        <taxon>Bacillaceae</taxon>
        <taxon>Oceanobacillus</taxon>
    </lineage>
</organism>
<protein>
    <submittedName>
        <fullName evidence="7">Murein hydrolase activator EnvC family protein</fullName>
    </submittedName>
</protein>
<evidence type="ECO:0000256" key="1">
    <source>
        <dbReference type="ARBA" id="ARBA00022729"/>
    </source>
</evidence>
<dbReference type="Pfam" id="PF01551">
    <property type="entry name" value="Peptidase_M23"/>
    <property type="match status" value="1"/>
</dbReference>
<evidence type="ECO:0000259" key="5">
    <source>
        <dbReference type="Pfam" id="PF01551"/>
    </source>
</evidence>
<dbReference type="Proteomes" id="UP001597221">
    <property type="component" value="Unassembled WGS sequence"/>
</dbReference>
<evidence type="ECO:0000256" key="2">
    <source>
        <dbReference type="SAM" id="Coils"/>
    </source>
</evidence>
<sequence>MKKKLMTITTVAVVGIGSVFFSTPASANSVEDLKSKETELKQDRKDLKANLTEAEAEVADLLIELEEINVEISRIQKALEENKKSLKQNEEDIIDTESEIDELEKEIAELEDAIEKRFEILKERAVAYQKNGGNISYIEVLFGSQSFGDFISRVSAINKITDSDAALMEQIEADKVIVEEKKEEVVVKLDELTDLKAELEGMQALIEDQEKETKKKQANLKEKEQTLVAKVEELKMEDSKLAALEREVRANISELTRPAPSTQIASSGGSDGDLSTYSSSQSNGGYLAWPAVGGYISSYMGPRWGRQHQGIDIARPSNYNILAAADGVVVKAGHTGGFGNRIEIEHSNGLKTLYAHLSEIHVSVGQEVSTGSVIGIMGNTGNSTGIHLHFEVRKNGALQNPMDYLK</sequence>
<dbReference type="GO" id="GO:0016787">
    <property type="term" value="F:hydrolase activity"/>
    <property type="evidence" value="ECO:0007669"/>
    <property type="project" value="UniProtKB-KW"/>
</dbReference>
<keyword evidence="1 4" id="KW-0732">Signal</keyword>
<dbReference type="InterPro" id="IPR011055">
    <property type="entry name" value="Dup_hybrid_motif"/>
</dbReference>
<keyword evidence="8" id="KW-1185">Reference proteome</keyword>
<name>A0ABW4HTQ0_9BACI</name>
<feature type="compositionally biased region" description="Polar residues" evidence="3">
    <location>
        <begin position="259"/>
        <end position="277"/>
    </location>
</feature>
<feature type="region of interest" description="Disordered" evidence="3">
    <location>
        <begin position="253"/>
        <end position="277"/>
    </location>
</feature>
<gene>
    <name evidence="7" type="ORF">ACFSBH_15195</name>
</gene>
<dbReference type="InterPro" id="IPR016047">
    <property type="entry name" value="M23ase_b-sheet_dom"/>
</dbReference>
<dbReference type="PANTHER" id="PTHR21666">
    <property type="entry name" value="PEPTIDASE-RELATED"/>
    <property type="match status" value="1"/>
</dbReference>
<feature type="chain" id="PRO_5046873097" evidence="4">
    <location>
        <begin position="28"/>
        <end position="406"/>
    </location>
</feature>
<dbReference type="SUPFAM" id="SSF51261">
    <property type="entry name" value="Duplicated hybrid motif"/>
    <property type="match status" value="1"/>
</dbReference>
<dbReference type="CDD" id="cd12797">
    <property type="entry name" value="M23_peptidase"/>
    <property type="match status" value="1"/>
</dbReference>
<dbReference type="InterPro" id="IPR057309">
    <property type="entry name" value="PcsB_CC"/>
</dbReference>
<feature type="coiled-coil region" evidence="2">
    <location>
        <begin position="30"/>
        <end position="120"/>
    </location>
</feature>
<accession>A0ABW4HTQ0</accession>
<dbReference type="EMBL" id="JBHUDE010000142">
    <property type="protein sequence ID" value="MFD1608968.1"/>
    <property type="molecule type" value="Genomic_DNA"/>
</dbReference>
<evidence type="ECO:0000313" key="7">
    <source>
        <dbReference type="EMBL" id="MFD1608968.1"/>
    </source>
</evidence>
<keyword evidence="7" id="KW-0378">Hydrolase</keyword>
<proteinExistence type="predicted"/>
<feature type="coiled-coil region" evidence="2">
    <location>
        <begin position="178"/>
        <end position="247"/>
    </location>
</feature>
<feature type="domain" description="Peptidoglycan hydrolase PcsB coiled-coil" evidence="6">
    <location>
        <begin position="107"/>
        <end position="181"/>
    </location>
</feature>
<dbReference type="Gene3D" id="2.70.70.10">
    <property type="entry name" value="Glucose Permease (Domain IIA)"/>
    <property type="match status" value="1"/>
</dbReference>
<dbReference type="Pfam" id="PF24568">
    <property type="entry name" value="CC_PcsB"/>
    <property type="match status" value="1"/>
</dbReference>
<feature type="signal peptide" evidence="4">
    <location>
        <begin position="1"/>
        <end position="27"/>
    </location>
</feature>
<evidence type="ECO:0000313" key="8">
    <source>
        <dbReference type="Proteomes" id="UP001597221"/>
    </source>
</evidence>
<dbReference type="PANTHER" id="PTHR21666:SF270">
    <property type="entry name" value="MUREIN HYDROLASE ACTIVATOR ENVC"/>
    <property type="match status" value="1"/>
</dbReference>
<evidence type="ECO:0000256" key="3">
    <source>
        <dbReference type="SAM" id="MobiDB-lite"/>
    </source>
</evidence>